<dbReference type="GO" id="GO:0004252">
    <property type="term" value="F:serine-type endopeptidase activity"/>
    <property type="evidence" value="ECO:0007669"/>
    <property type="project" value="UniProtKB-UniRule"/>
</dbReference>
<dbReference type="Gene3D" id="3.40.50.200">
    <property type="entry name" value="Peptidase S8/S53 domain"/>
    <property type="match status" value="1"/>
</dbReference>
<dbReference type="SUPFAM" id="SSF52743">
    <property type="entry name" value="Subtilisin-like"/>
    <property type="match status" value="1"/>
</dbReference>
<protein>
    <submittedName>
        <fullName evidence="12">Serine protease, subtilisin family</fullName>
    </submittedName>
</protein>
<dbReference type="Pfam" id="PF00082">
    <property type="entry name" value="Peptidase_S8"/>
    <property type="match status" value="1"/>
</dbReference>
<evidence type="ECO:0000259" key="11">
    <source>
        <dbReference type="Pfam" id="PF00082"/>
    </source>
</evidence>
<keyword evidence="6 8" id="KW-0720">Serine protease</keyword>
<dbReference type="InterPro" id="IPR051048">
    <property type="entry name" value="Peptidase_S8/S53_subtilisin"/>
</dbReference>
<dbReference type="OrthoDB" id="9798386at2"/>
<accession>A0A1T4L7A7</accession>
<evidence type="ECO:0000313" key="12">
    <source>
        <dbReference type="EMBL" id="SJZ50592.1"/>
    </source>
</evidence>
<gene>
    <name evidence="12" type="ORF">SAMN02745885_00061</name>
</gene>
<dbReference type="CDD" id="cd07484">
    <property type="entry name" value="Peptidases_S8_Thermitase_like"/>
    <property type="match status" value="1"/>
</dbReference>
<evidence type="ECO:0000256" key="8">
    <source>
        <dbReference type="PROSITE-ProRule" id="PRU01240"/>
    </source>
</evidence>
<dbReference type="GO" id="GO:0006508">
    <property type="term" value="P:proteolysis"/>
    <property type="evidence" value="ECO:0007669"/>
    <property type="project" value="UniProtKB-KW"/>
</dbReference>
<keyword evidence="10" id="KW-0732">Signal</keyword>
<evidence type="ECO:0000256" key="4">
    <source>
        <dbReference type="ARBA" id="ARBA00022670"/>
    </source>
</evidence>
<dbReference type="InterPro" id="IPR023828">
    <property type="entry name" value="Peptidase_S8_Ser-AS"/>
</dbReference>
<dbReference type="PROSITE" id="PS00136">
    <property type="entry name" value="SUBTILASE_ASP"/>
    <property type="match status" value="1"/>
</dbReference>
<keyword evidence="4 8" id="KW-0645">Protease</keyword>
<dbReference type="PROSITE" id="PS00138">
    <property type="entry name" value="SUBTILASE_SER"/>
    <property type="match status" value="1"/>
</dbReference>
<sequence length="1576" mass="175695">MKQRLLSLMLVFILLLSQVMPAAAGTVPGKNMGQIQSTPGEYIVKLRNKQAGKKVKANLQKASITVLKEKGDRLLVKARPGQDTRKLQDMMAAADIEYVEPNYILQKADVQPAEPLQELQWGLPAVKAPESWNLIYPTAPEVTVAVVDTGVDYTHPDLKDRVDTEYDRDLVNNDDDAMDDEGHGTHVAGIIAAAINGRGISGVSGPANIRILPVKVLNAWGSGSVFDIAEGIRYAADRGAAVINMSLGGKVYSRTLAEAVAYAQNKGALIVAAAGNSDDNVEYFTPASLPGVLAVGAIDENKEKAYFSNWGRKLDLVAPGVEILSSIPEFVYDYYKDDKYFQEKFIKDQGASYLYASGTSMAAPHVAGAAALLKAVKPDLKQQEIAAILLANAEDLGAPGFDDKYGYGLLDIQKALNNLENKITRVQIHNPRPGQLIWGKTDVKVELNQPRSGQTLKLTLIGPDNTEISLPDQEVQEDKFVYLTELDIDKVLTNTGETIPLPDGDYLIKAELVEGQETVATEELSFQVKREPQNGIQVQVFDPEGKPADRAWVILMHKGYWDEQGWHDGWPLDIAYFGITDHFGQLTIPAADAVDGNKYDLYVLSDPYLPDSTPFLYRKTVSQPGKITFYGTGLQQVKVKLEDRQNQPVAAAEIMIDMIENDFNYYGFSLPLGKTDANGELMAYVDKGLYRFQALETDPSDHQIMMLQTENISLNGMQDIKTVNFDLEKAGIVRLSDTTPDKLQVTAFLDGVGIGLPLTKDVEALVTARDYFPAFLNETTDETKMNWFYFTSLMQPLTLTAGQVQEIDLGGEWSTTLQVFEPDPYMQTQEVVGQVLTQTQAGQRLWEVYREKGETEPDGTVQMLLKGEKGKPKFVNLSAKGLQEEEESGFVWPEMKIYDQEGNEVVNAKAEAFWSNFFIATENLAEGKYTARYTLNGGPLVKDQQAETGFQVAHEDGKDTLGEITVQVTDVDGQTPARNPFLLIFEVTPDQESSFPIYADYGDENGMVAIPGGLLAEDRQYYLLVQNTEAEERALAWFEFKKAETVDHVLKVDLSKTTKVQFRADLPEDFNGYASAIARLKDARGKVLWETWLTDINDQESVRLTPGSYDFALYVWDEQNQQTLAYLTAANQTVPADAGGQMEFSLANAVTLSVENDDDSQIVLNQAGGLFGYLIDPGAARQFKVSPGQYRFQYLLNKQENEEHWFYVLGEDVARTVDGAATLEFDDEMHMEFELKDEFRRGDTLTGTVKIADSHGNRLTNIWAYSDYYEIYRQGQVLVKDKQGDYLFMDFHKQSGLNVIQKKNHFLIAPILNIYDQQGKQLVHKKDYLHYREISHWLSPVFQTGQTYRAELYLGVSPSQTLTQNREFTILPGNNADLARILINGQPLADFEPNKTEYTVTLPYGAELPTVEAFAQDELARVEIQKPAPGNSLALITVTAEDGTEKVYTIKFVWAENPFSIKVQFLYNGERADFLVDGKSLDAEVEVRNCQAQGQQVMVIVALYNQHNQMENFAYVSKFIEAGTIEHLHAGFNLPSNVNGYKVKVFIWDGMNLAETKATPLSKEFFITAAERNGAR</sequence>
<name>A0A1T4L7A7_9FIRM</name>
<dbReference type="InterPro" id="IPR022398">
    <property type="entry name" value="Peptidase_S8_His-AS"/>
</dbReference>
<comment type="similarity">
    <text evidence="2 8 9">Belongs to the peptidase S8 family.</text>
</comment>
<feature type="chain" id="PRO_5012278505" evidence="10">
    <location>
        <begin position="25"/>
        <end position="1576"/>
    </location>
</feature>
<proteinExistence type="inferred from homology"/>
<dbReference type="PROSITE" id="PS51892">
    <property type="entry name" value="SUBTILASE"/>
    <property type="match status" value="1"/>
</dbReference>
<evidence type="ECO:0000256" key="1">
    <source>
        <dbReference type="ARBA" id="ARBA00004613"/>
    </source>
</evidence>
<dbReference type="InterPro" id="IPR023827">
    <property type="entry name" value="Peptidase_S8_Asp-AS"/>
</dbReference>
<dbReference type="InterPro" id="IPR015500">
    <property type="entry name" value="Peptidase_S8_subtilisin-rel"/>
</dbReference>
<dbReference type="RefSeq" id="WP_078664220.1">
    <property type="nucleotide sequence ID" value="NZ_FUXM01000001.1"/>
</dbReference>
<evidence type="ECO:0000313" key="13">
    <source>
        <dbReference type="Proteomes" id="UP000189933"/>
    </source>
</evidence>
<dbReference type="PRINTS" id="PR00723">
    <property type="entry name" value="SUBTILISIN"/>
</dbReference>
<dbReference type="PANTHER" id="PTHR43399:SF4">
    <property type="entry name" value="CELL WALL-ASSOCIATED PROTEASE"/>
    <property type="match status" value="1"/>
</dbReference>
<keyword evidence="13" id="KW-1185">Reference proteome</keyword>
<dbReference type="PROSITE" id="PS00137">
    <property type="entry name" value="SUBTILASE_HIS"/>
    <property type="match status" value="1"/>
</dbReference>
<evidence type="ECO:0000256" key="5">
    <source>
        <dbReference type="ARBA" id="ARBA00022801"/>
    </source>
</evidence>
<dbReference type="InterPro" id="IPR036852">
    <property type="entry name" value="Peptidase_S8/S53_dom_sf"/>
</dbReference>
<feature type="domain" description="Peptidase S8/S53" evidence="11">
    <location>
        <begin position="141"/>
        <end position="408"/>
    </location>
</feature>
<dbReference type="GO" id="GO:0005576">
    <property type="term" value="C:extracellular region"/>
    <property type="evidence" value="ECO:0007669"/>
    <property type="project" value="UniProtKB-SubCell"/>
</dbReference>
<evidence type="ECO:0000256" key="9">
    <source>
        <dbReference type="RuleBase" id="RU003355"/>
    </source>
</evidence>
<dbReference type="PANTHER" id="PTHR43399">
    <property type="entry name" value="SUBTILISIN-RELATED"/>
    <property type="match status" value="1"/>
</dbReference>
<feature type="active site" description="Charge relay system" evidence="7 8">
    <location>
        <position position="360"/>
    </location>
</feature>
<keyword evidence="3" id="KW-0964">Secreted</keyword>
<evidence type="ECO:0000256" key="3">
    <source>
        <dbReference type="ARBA" id="ARBA00022525"/>
    </source>
</evidence>
<organism evidence="12 13">
    <name type="scientific">Carboxydocella sporoproducens DSM 16521</name>
    <dbReference type="NCBI Taxonomy" id="1121270"/>
    <lineage>
        <taxon>Bacteria</taxon>
        <taxon>Bacillati</taxon>
        <taxon>Bacillota</taxon>
        <taxon>Clostridia</taxon>
        <taxon>Eubacteriales</taxon>
        <taxon>Clostridiales Family XVI. Incertae Sedis</taxon>
        <taxon>Carboxydocella</taxon>
    </lineage>
</organism>
<feature type="active site" description="Charge relay system" evidence="7 8">
    <location>
        <position position="183"/>
    </location>
</feature>
<evidence type="ECO:0000256" key="6">
    <source>
        <dbReference type="ARBA" id="ARBA00022825"/>
    </source>
</evidence>
<dbReference type="EMBL" id="FUXM01000001">
    <property type="protein sequence ID" value="SJZ50592.1"/>
    <property type="molecule type" value="Genomic_DNA"/>
</dbReference>
<keyword evidence="5 8" id="KW-0378">Hydrolase</keyword>
<reference evidence="13" key="1">
    <citation type="submission" date="2017-02" db="EMBL/GenBank/DDBJ databases">
        <authorList>
            <person name="Varghese N."/>
            <person name="Submissions S."/>
        </authorList>
    </citation>
    <scope>NUCLEOTIDE SEQUENCE [LARGE SCALE GENOMIC DNA]</scope>
    <source>
        <strain evidence="13">DSM 16521</strain>
    </source>
</reference>
<feature type="active site" description="Charge relay system" evidence="7 8">
    <location>
        <position position="148"/>
    </location>
</feature>
<comment type="subcellular location">
    <subcellularLocation>
        <location evidence="1">Secreted</location>
    </subcellularLocation>
</comment>
<evidence type="ECO:0000256" key="10">
    <source>
        <dbReference type="SAM" id="SignalP"/>
    </source>
</evidence>
<dbReference type="InterPro" id="IPR000209">
    <property type="entry name" value="Peptidase_S8/S53_dom"/>
</dbReference>
<dbReference type="InterPro" id="IPR034084">
    <property type="entry name" value="Thermitase-like_dom"/>
</dbReference>
<evidence type="ECO:0000256" key="2">
    <source>
        <dbReference type="ARBA" id="ARBA00011073"/>
    </source>
</evidence>
<evidence type="ECO:0000256" key="7">
    <source>
        <dbReference type="PIRSR" id="PIRSR615500-1"/>
    </source>
</evidence>
<feature type="signal peptide" evidence="10">
    <location>
        <begin position="1"/>
        <end position="24"/>
    </location>
</feature>
<dbReference type="Proteomes" id="UP000189933">
    <property type="component" value="Unassembled WGS sequence"/>
</dbReference>